<evidence type="ECO:0000313" key="2">
    <source>
        <dbReference type="EMBL" id="CAG7823548.1"/>
    </source>
</evidence>
<proteinExistence type="predicted"/>
<accession>A0A8J2L189</accession>
<keyword evidence="3" id="KW-1185">Reference proteome</keyword>
<feature type="compositionally biased region" description="Polar residues" evidence="1">
    <location>
        <begin position="8"/>
        <end position="20"/>
    </location>
</feature>
<sequence length="70" mass="7922">MPAPQEQFPPTSFTSISQGFQVGYTQKSPNEKTESDITSLTCIHISFLVGYKTLAVLHQDRSRREDFECP</sequence>
<dbReference type="EMBL" id="CAJVCH010529862">
    <property type="protein sequence ID" value="CAG7823548.1"/>
    <property type="molecule type" value="Genomic_DNA"/>
</dbReference>
<protein>
    <submittedName>
        <fullName evidence="2">Uncharacterized protein</fullName>
    </submittedName>
</protein>
<dbReference type="Proteomes" id="UP000708208">
    <property type="component" value="Unassembled WGS sequence"/>
</dbReference>
<comment type="caution">
    <text evidence="2">The sequence shown here is derived from an EMBL/GenBank/DDBJ whole genome shotgun (WGS) entry which is preliminary data.</text>
</comment>
<reference evidence="2" key="1">
    <citation type="submission" date="2021-06" db="EMBL/GenBank/DDBJ databases">
        <authorList>
            <person name="Hodson N. C."/>
            <person name="Mongue J. A."/>
            <person name="Jaron S. K."/>
        </authorList>
    </citation>
    <scope>NUCLEOTIDE SEQUENCE</scope>
</reference>
<feature type="region of interest" description="Disordered" evidence="1">
    <location>
        <begin position="1"/>
        <end position="20"/>
    </location>
</feature>
<gene>
    <name evidence="2" type="ORF">AFUS01_LOCUS33759</name>
</gene>
<name>A0A8J2L189_9HEXA</name>
<evidence type="ECO:0000256" key="1">
    <source>
        <dbReference type="SAM" id="MobiDB-lite"/>
    </source>
</evidence>
<organism evidence="2 3">
    <name type="scientific">Allacma fusca</name>
    <dbReference type="NCBI Taxonomy" id="39272"/>
    <lineage>
        <taxon>Eukaryota</taxon>
        <taxon>Metazoa</taxon>
        <taxon>Ecdysozoa</taxon>
        <taxon>Arthropoda</taxon>
        <taxon>Hexapoda</taxon>
        <taxon>Collembola</taxon>
        <taxon>Symphypleona</taxon>
        <taxon>Sminthuridae</taxon>
        <taxon>Allacma</taxon>
    </lineage>
</organism>
<dbReference type="AlphaFoldDB" id="A0A8J2L189"/>
<evidence type="ECO:0000313" key="3">
    <source>
        <dbReference type="Proteomes" id="UP000708208"/>
    </source>
</evidence>